<dbReference type="OrthoDB" id="956031at2"/>
<dbReference type="Proteomes" id="UP000233782">
    <property type="component" value="Unassembled WGS sequence"/>
</dbReference>
<gene>
    <name evidence="1" type="ORF">BD749_0708</name>
</gene>
<accession>A0A2N3V2B0</accession>
<organism evidence="1 2">
    <name type="scientific">Pontibacter ramchanderi</name>
    <dbReference type="NCBI Taxonomy" id="1179743"/>
    <lineage>
        <taxon>Bacteria</taxon>
        <taxon>Pseudomonadati</taxon>
        <taxon>Bacteroidota</taxon>
        <taxon>Cytophagia</taxon>
        <taxon>Cytophagales</taxon>
        <taxon>Hymenobacteraceae</taxon>
        <taxon>Pontibacter</taxon>
    </lineage>
</organism>
<name>A0A2N3V2B0_9BACT</name>
<dbReference type="AlphaFoldDB" id="A0A2N3V2B0"/>
<comment type="caution">
    <text evidence="1">The sequence shown here is derived from an EMBL/GenBank/DDBJ whole genome shotgun (WGS) entry which is preliminary data.</text>
</comment>
<dbReference type="EMBL" id="PJMU01000001">
    <property type="protein sequence ID" value="PKV75762.1"/>
    <property type="molecule type" value="Genomic_DNA"/>
</dbReference>
<sequence>MEFYKSETCEVGFVADRLELRYNRNLRSEDFRGGLLKALERAREHQIKLWLFDLRNIGRLSDEEETWLQVQIFPQIMMYLGTGNHVALVVDERCYDDMIKESGLLGLKSYNSFIIINTFCDLQHAIDWLDHRQSECA</sequence>
<evidence type="ECO:0000313" key="1">
    <source>
        <dbReference type="EMBL" id="PKV75762.1"/>
    </source>
</evidence>
<keyword evidence="2" id="KW-1185">Reference proteome</keyword>
<evidence type="ECO:0000313" key="2">
    <source>
        <dbReference type="Proteomes" id="UP000233782"/>
    </source>
</evidence>
<dbReference type="RefSeq" id="WP_101442966.1">
    <property type="nucleotide sequence ID" value="NZ_PJMU01000001.1"/>
</dbReference>
<protein>
    <recommendedName>
        <fullName evidence="3">SpoIIAA-like protein</fullName>
    </recommendedName>
</protein>
<reference evidence="1 2" key="1">
    <citation type="submission" date="2017-12" db="EMBL/GenBank/DDBJ databases">
        <title>Genomic Encyclopedia of Type Strains, Phase III (KMG-III): the genomes of soil and plant-associated and newly described type strains.</title>
        <authorList>
            <person name="Whitman W."/>
        </authorList>
    </citation>
    <scope>NUCLEOTIDE SEQUENCE [LARGE SCALE GENOMIC DNA]</scope>
    <source>
        <strain evidence="1 2">LP43</strain>
    </source>
</reference>
<evidence type="ECO:0008006" key="3">
    <source>
        <dbReference type="Google" id="ProtNLM"/>
    </source>
</evidence>
<proteinExistence type="predicted"/>